<organism evidence="6 7">
    <name type="scientific">Mucilaginibacter achroorhodeus</name>
    <dbReference type="NCBI Taxonomy" id="2599294"/>
    <lineage>
        <taxon>Bacteria</taxon>
        <taxon>Pseudomonadati</taxon>
        <taxon>Bacteroidota</taxon>
        <taxon>Sphingobacteriia</taxon>
        <taxon>Sphingobacteriales</taxon>
        <taxon>Sphingobacteriaceae</taxon>
        <taxon>Mucilaginibacter</taxon>
    </lineage>
</organism>
<dbReference type="Gene3D" id="3.40.630.40">
    <property type="entry name" value="Zn-dependent exopeptidases"/>
    <property type="match status" value="1"/>
</dbReference>
<evidence type="ECO:0000259" key="5">
    <source>
        <dbReference type="SMART" id="SM00646"/>
    </source>
</evidence>
<dbReference type="EC" id="3.5.1.28" evidence="2"/>
<dbReference type="GO" id="GO:0008745">
    <property type="term" value="F:N-acetylmuramoyl-L-alanine amidase activity"/>
    <property type="evidence" value="ECO:0007669"/>
    <property type="project" value="UniProtKB-EC"/>
</dbReference>
<dbReference type="SUPFAM" id="SSF53187">
    <property type="entry name" value="Zn-dependent exopeptidases"/>
    <property type="match status" value="1"/>
</dbReference>
<keyword evidence="4" id="KW-0812">Transmembrane</keyword>
<dbReference type="CDD" id="cd02696">
    <property type="entry name" value="MurNAc-LAA"/>
    <property type="match status" value="1"/>
</dbReference>
<dbReference type="AlphaFoldDB" id="A0A563U2K8"/>
<dbReference type="GO" id="GO:0030288">
    <property type="term" value="C:outer membrane-bounded periplasmic space"/>
    <property type="evidence" value="ECO:0007669"/>
    <property type="project" value="TreeGrafter"/>
</dbReference>
<evidence type="ECO:0000256" key="1">
    <source>
        <dbReference type="ARBA" id="ARBA00001561"/>
    </source>
</evidence>
<keyword evidence="3" id="KW-0378">Hydrolase</keyword>
<dbReference type="InterPro" id="IPR050695">
    <property type="entry name" value="N-acetylmuramoyl_amidase_3"/>
</dbReference>
<feature type="domain" description="MurNAc-LAA" evidence="5">
    <location>
        <begin position="161"/>
        <end position="324"/>
    </location>
</feature>
<sequence length="333" mass="37253">MHRVCVPNAVKKALLPLINAIRRFLLLIPFTISSSKSTIANFYLRLQFDSVADKFVFLINLMRQKYTRLICGVSVLCLYILFCSFTPADTIVTGGYKIKNIIIDAGHGGKDAGARGQYSFEKNVTLSIAKKLDAAIHAQLPDLTTVLTRSDDTFIELRRRSTIANQSKGNLFISIHCNSSAEGTAYRAHKQSGVMVLVYGLHRAKEQAEAMRENASIFEEKNYQQNYQALDDSDPANAIILDAFTKKYRKQSIMFGDYLMREFTDTDGRAALGVREQGVYVLANSAMPSVLIETGFINNPDEEEYLNSDEGQTAIVQSIIRSITTYRNVLSSR</sequence>
<dbReference type="OrthoDB" id="9806267at2"/>
<dbReference type="GO" id="GO:0009253">
    <property type="term" value="P:peptidoglycan catabolic process"/>
    <property type="evidence" value="ECO:0007669"/>
    <property type="project" value="InterPro"/>
</dbReference>
<dbReference type="SMART" id="SM00646">
    <property type="entry name" value="Ami_3"/>
    <property type="match status" value="1"/>
</dbReference>
<gene>
    <name evidence="6" type="ORF">FPZ42_13345</name>
</gene>
<comment type="catalytic activity">
    <reaction evidence="1">
        <text>Hydrolyzes the link between N-acetylmuramoyl residues and L-amino acid residues in certain cell-wall glycopeptides.</text>
        <dbReference type="EC" id="3.5.1.28"/>
    </reaction>
</comment>
<keyword evidence="4" id="KW-0472">Membrane</keyword>
<protein>
    <recommendedName>
        <fullName evidence="2">N-acetylmuramoyl-L-alanine amidase</fullName>
        <ecNumber evidence="2">3.5.1.28</ecNumber>
    </recommendedName>
</protein>
<comment type="caution">
    <text evidence="6">The sequence shown here is derived from an EMBL/GenBank/DDBJ whole genome shotgun (WGS) entry which is preliminary data.</text>
</comment>
<dbReference type="EMBL" id="VOEI01000004">
    <property type="protein sequence ID" value="TWR25573.1"/>
    <property type="molecule type" value="Genomic_DNA"/>
</dbReference>
<evidence type="ECO:0000313" key="7">
    <source>
        <dbReference type="Proteomes" id="UP000318010"/>
    </source>
</evidence>
<evidence type="ECO:0000313" key="6">
    <source>
        <dbReference type="EMBL" id="TWR25573.1"/>
    </source>
</evidence>
<dbReference type="InterPro" id="IPR002508">
    <property type="entry name" value="MurNAc-LAA_cat"/>
</dbReference>
<dbReference type="PANTHER" id="PTHR30404">
    <property type="entry name" value="N-ACETYLMURAMOYL-L-ALANINE AMIDASE"/>
    <property type="match status" value="1"/>
</dbReference>
<dbReference type="Pfam" id="PF01520">
    <property type="entry name" value="Amidase_3"/>
    <property type="match status" value="1"/>
</dbReference>
<dbReference type="PANTHER" id="PTHR30404:SF0">
    <property type="entry name" value="N-ACETYLMURAMOYL-L-ALANINE AMIDASE AMIC"/>
    <property type="match status" value="1"/>
</dbReference>
<accession>A0A563U2K8</accession>
<evidence type="ECO:0000256" key="4">
    <source>
        <dbReference type="SAM" id="Phobius"/>
    </source>
</evidence>
<keyword evidence="7" id="KW-1185">Reference proteome</keyword>
<feature type="transmembrane region" description="Helical" evidence="4">
    <location>
        <begin position="65"/>
        <end position="82"/>
    </location>
</feature>
<dbReference type="Proteomes" id="UP000318010">
    <property type="component" value="Unassembled WGS sequence"/>
</dbReference>
<name>A0A563U2K8_9SPHI</name>
<keyword evidence="4" id="KW-1133">Transmembrane helix</keyword>
<proteinExistence type="predicted"/>
<evidence type="ECO:0000256" key="2">
    <source>
        <dbReference type="ARBA" id="ARBA00011901"/>
    </source>
</evidence>
<evidence type="ECO:0000256" key="3">
    <source>
        <dbReference type="ARBA" id="ARBA00022801"/>
    </source>
</evidence>
<reference evidence="6 7" key="1">
    <citation type="submission" date="2019-07" db="EMBL/GenBank/DDBJ databases">
        <authorList>
            <person name="Kim J."/>
        </authorList>
    </citation>
    <scope>NUCLEOTIDE SEQUENCE [LARGE SCALE GENOMIC DNA]</scope>
    <source>
        <strain evidence="6 7">MJ1a</strain>
    </source>
</reference>